<accession>W9UZF0</accession>
<comment type="caution">
    <text evidence="2">The sequence shown here is derived from an EMBL/GenBank/DDBJ whole genome shotgun (WGS) entry which is preliminary data.</text>
</comment>
<dbReference type="PROSITE" id="PS50983">
    <property type="entry name" value="FE_B12_PBP"/>
    <property type="match status" value="1"/>
</dbReference>
<evidence type="ECO:0000313" key="2">
    <source>
        <dbReference type="EMBL" id="EXJ12434.1"/>
    </source>
</evidence>
<reference evidence="2 3" key="2">
    <citation type="journal article" date="2015" name="Syst. Appl. Microbiol.">
        <title>Nitrincola nitratireducens sp. nov. isolated from a haloalkaline crater lake.</title>
        <authorList>
            <person name="Singh A."/>
            <person name="Vaidya B."/>
            <person name="Tanuku N.R."/>
            <person name="Pinnaka A.K."/>
        </authorList>
    </citation>
    <scope>NUCLEOTIDE SEQUENCE [LARGE SCALE GENOMIC DNA]</scope>
    <source>
        <strain evidence="2 3">AK23</strain>
    </source>
</reference>
<protein>
    <submittedName>
        <fullName evidence="2">Corrinoid ABC transporter substrate-binding protein</fullName>
    </submittedName>
</protein>
<dbReference type="SUPFAM" id="SSF53807">
    <property type="entry name" value="Helical backbone' metal receptor"/>
    <property type="match status" value="1"/>
</dbReference>
<feature type="domain" description="Fe/B12 periplasmic-binding" evidence="1">
    <location>
        <begin position="52"/>
        <end position="341"/>
    </location>
</feature>
<dbReference type="Proteomes" id="UP000019464">
    <property type="component" value="Unassembled WGS sequence"/>
</dbReference>
<evidence type="ECO:0000313" key="3">
    <source>
        <dbReference type="Proteomes" id="UP000019464"/>
    </source>
</evidence>
<name>W9UZF0_9GAMM</name>
<sequence length="344" mass="38174">MAVIFSHPISRALLMGSLMTGLSSVAISQTQELSETLDNCGYQLNVSAPPERVITVGQASTELLYRLGLHEKVVGTSNWFTDVAQEFEEVNANIERLADNFPSFESVVSKRPDLVTADFLFSVGPQGVVGTREQFHTLGTQTYVMASQCLDQDSSRGVDGVRTAMFTLDNLYKSIRDLATVFDVQPKGEEIIRDIQQREANAIAKAAEQNLGDVSAVFWFSSAALEMDPWVAGSQAVPGWMMSTLGIRNVVESNEVWPSVGWESIAKANPDFIVIAQMQRRRFEADDYEKKLEFLRTDPVTRHMDAVVNDRIIIMDAHAMEVTLRSIEGLERLGAALETFKNKS</sequence>
<proteinExistence type="predicted"/>
<dbReference type="Pfam" id="PF01497">
    <property type="entry name" value="Peripla_BP_2"/>
    <property type="match status" value="1"/>
</dbReference>
<dbReference type="InterPro" id="IPR002491">
    <property type="entry name" value="ABC_transptr_periplasmic_BD"/>
</dbReference>
<gene>
    <name evidence="2" type="ORF">D791_00679</name>
</gene>
<dbReference type="PANTHER" id="PTHR30535">
    <property type="entry name" value="VITAMIN B12-BINDING PROTEIN"/>
    <property type="match status" value="1"/>
</dbReference>
<dbReference type="STRING" id="1229521.D791_00679"/>
<organism evidence="2 3">
    <name type="scientific">Nitrincola nitratireducens</name>
    <dbReference type="NCBI Taxonomy" id="1229521"/>
    <lineage>
        <taxon>Bacteria</taxon>
        <taxon>Pseudomonadati</taxon>
        <taxon>Pseudomonadota</taxon>
        <taxon>Gammaproteobacteria</taxon>
        <taxon>Oceanospirillales</taxon>
        <taxon>Oceanospirillaceae</taxon>
        <taxon>Nitrincola</taxon>
    </lineage>
</organism>
<dbReference type="RefSeq" id="WP_036507681.1">
    <property type="nucleotide sequence ID" value="NZ_AONB01000002.1"/>
</dbReference>
<dbReference type="PANTHER" id="PTHR30535:SF7">
    <property type="entry name" value="IRON(III) DICITRATE-BINDING PROTEIN"/>
    <property type="match status" value="1"/>
</dbReference>
<dbReference type="PATRIC" id="fig|1229521.3.peg.693"/>
<dbReference type="Gene3D" id="3.40.50.1980">
    <property type="entry name" value="Nitrogenase molybdenum iron protein domain"/>
    <property type="match status" value="2"/>
</dbReference>
<evidence type="ECO:0000259" key="1">
    <source>
        <dbReference type="PROSITE" id="PS50983"/>
    </source>
</evidence>
<dbReference type="EMBL" id="AONB01000002">
    <property type="protein sequence ID" value="EXJ12434.1"/>
    <property type="molecule type" value="Genomic_DNA"/>
</dbReference>
<dbReference type="AlphaFoldDB" id="W9UZF0"/>
<keyword evidence="3" id="KW-1185">Reference proteome</keyword>
<reference evidence="3" key="1">
    <citation type="submission" date="2012-11" db="EMBL/GenBank/DDBJ databases">
        <authorList>
            <person name="Singh A."/>
            <person name="Pinnaka A.K."/>
            <person name="Vaidya B."/>
        </authorList>
    </citation>
    <scope>NUCLEOTIDE SEQUENCE [LARGE SCALE GENOMIC DNA]</scope>
    <source>
        <strain evidence="3">AK23</strain>
    </source>
</reference>
<dbReference type="InterPro" id="IPR050902">
    <property type="entry name" value="ABC_Transporter_SBP"/>
</dbReference>